<evidence type="ECO:0000313" key="4">
    <source>
        <dbReference type="EMBL" id="GFP37179.1"/>
    </source>
</evidence>
<sequence length="154" mass="17937">MIEFDYRQERLRTGEIIFRPVAKVYLLRSGSEWIAEYFYIDSGADYTLIPYRMGRFLGLERKASEVKEIGGIGGVIGVRFAVAPLKITQFSGDVVRRGAWAIPMKIEKHQFGCTIAWAQIERVPFLLGRENVFGYFDITFQQRNRKTIFVWQRT</sequence>
<dbReference type="EMBL" id="BLSD01000065">
    <property type="protein sequence ID" value="GFP39575.1"/>
    <property type="molecule type" value="Genomic_DNA"/>
</dbReference>
<dbReference type="GO" id="GO:0004190">
    <property type="term" value="F:aspartic-type endopeptidase activity"/>
    <property type="evidence" value="ECO:0007669"/>
    <property type="project" value="InterPro"/>
</dbReference>
<dbReference type="EMBL" id="BLRU01000073">
    <property type="protein sequence ID" value="GFP19408.1"/>
    <property type="molecule type" value="Genomic_DNA"/>
</dbReference>
<dbReference type="Proteomes" id="UP000574717">
    <property type="component" value="Unassembled WGS sequence"/>
</dbReference>
<evidence type="ECO:0000313" key="5">
    <source>
        <dbReference type="EMBL" id="GFP39575.1"/>
    </source>
</evidence>
<comment type="caution">
    <text evidence="3">The sequence shown here is derived from an EMBL/GenBank/DDBJ whole genome shotgun (WGS) entry which is preliminary data.</text>
</comment>
<dbReference type="Proteomes" id="UP000561271">
    <property type="component" value="Unassembled WGS sequence"/>
</dbReference>
<name>A0A6V8NGM7_9ACTN</name>
<evidence type="ECO:0000313" key="6">
    <source>
        <dbReference type="Proteomes" id="UP000561271"/>
    </source>
</evidence>
<dbReference type="InterPro" id="IPR021109">
    <property type="entry name" value="Peptidase_aspartic_dom_sf"/>
</dbReference>
<evidence type="ECO:0000313" key="8">
    <source>
        <dbReference type="Proteomes" id="UP000574717"/>
    </source>
</evidence>
<dbReference type="Proteomes" id="UP000569018">
    <property type="component" value="Unassembled WGS sequence"/>
</dbReference>
<evidence type="ECO:0000313" key="7">
    <source>
        <dbReference type="Proteomes" id="UP000569018"/>
    </source>
</evidence>
<dbReference type="PROSITE" id="PS50175">
    <property type="entry name" value="ASP_PROT_RETROV"/>
    <property type="match status" value="1"/>
</dbReference>
<dbReference type="InterPro" id="IPR001995">
    <property type="entry name" value="Peptidase_A2_cat"/>
</dbReference>
<dbReference type="RefSeq" id="WP_176231449.1">
    <property type="nucleotide sequence ID" value="NZ_BLRU01000073.1"/>
</dbReference>
<gene>
    <name evidence="3" type="ORF">HKBW3S03_00913</name>
    <name evidence="4" type="ORF">HKBW3S44_00859</name>
    <name evidence="5" type="ORF">HKBW3S47_01273</name>
</gene>
<evidence type="ECO:0000256" key="1">
    <source>
        <dbReference type="ARBA" id="ARBA00022801"/>
    </source>
</evidence>
<proteinExistence type="predicted"/>
<dbReference type="GO" id="GO:0006508">
    <property type="term" value="P:proteolysis"/>
    <property type="evidence" value="ECO:0007669"/>
    <property type="project" value="InterPro"/>
</dbReference>
<accession>A0A6V8NGM7</accession>
<evidence type="ECO:0000313" key="3">
    <source>
        <dbReference type="EMBL" id="GFP19408.1"/>
    </source>
</evidence>
<dbReference type="EMBL" id="BLSC01000057">
    <property type="protein sequence ID" value="GFP37179.1"/>
    <property type="molecule type" value="Genomic_DNA"/>
</dbReference>
<protein>
    <recommendedName>
        <fullName evidence="2">Peptidase A2 domain-containing protein</fullName>
    </recommendedName>
</protein>
<dbReference type="AlphaFoldDB" id="A0A6V8NGM7"/>
<evidence type="ECO:0000259" key="2">
    <source>
        <dbReference type="PROSITE" id="PS50175"/>
    </source>
</evidence>
<reference evidence="6 7" key="1">
    <citation type="journal article" date="2020" name="Front. Microbiol.">
        <title>Single-cell genomics of novel Actinobacteria with the Wood-Ljungdahl pathway discovered in a serpentinizing system.</title>
        <authorList>
            <person name="Merino N."/>
            <person name="Kawai M."/>
            <person name="Boyd E.S."/>
            <person name="Colman D.R."/>
            <person name="McGlynn S.E."/>
            <person name="Nealson K.H."/>
            <person name="Kurokawa K."/>
            <person name="Hongoh Y."/>
        </authorList>
    </citation>
    <scope>NUCLEOTIDE SEQUENCE [LARGE SCALE GENOMIC DNA]</scope>
    <source>
        <strain evidence="3 8">S03</strain>
        <strain evidence="4 6">S44</strain>
        <strain evidence="5 7">S47</strain>
    </source>
</reference>
<feature type="domain" description="Peptidase A2" evidence="2">
    <location>
        <begin position="36"/>
        <end position="79"/>
    </location>
</feature>
<organism evidence="3 8">
    <name type="scientific">Candidatus Hakubella thermalkaliphila</name>
    <dbReference type="NCBI Taxonomy" id="2754717"/>
    <lineage>
        <taxon>Bacteria</taxon>
        <taxon>Bacillati</taxon>
        <taxon>Actinomycetota</taxon>
        <taxon>Actinomycetota incertae sedis</taxon>
        <taxon>Candidatus Hakubellales</taxon>
        <taxon>Candidatus Hakubellaceae</taxon>
        <taxon>Candidatus Hakubella</taxon>
    </lineage>
</organism>
<dbReference type="SUPFAM" id="SSF50630">
    <property type="entry name" value="Acid proteases"/>
    <property type="match status" value="1"/>
</dbReference>
<keyword evidence="1" id="KW-0378">Hydrolase</keyword>